<dbReference type="EMBL" id="MTLA01000572">
    <property type="protein sequence ID" value="OOP61443.1"/>
    <property type="molecule type" value="Genomic_DNA"/>
</dbReference>
<evidence type="ECO:0000313" key="2">
    <source>
        <dbReference type="Proteomes" id="UP000189761"/>
    </source>
</evidence>
<dbReference type="Proteomes" id="UP000189761">
    <property type="component" value="Unassembled WGS sequence"/>
</dbReference>
<accession>A0A8E2LB33</accession>
<gene>
    <name evidence="1" type="ORF">BWZ43_25745</name>
</gene>
<proteinExistence type="predicted"/>
<comment type="caution">
    <text evidence="1">The sequence shown here is derived from an EMBL/GenBank/DDBJ whole genome shotgun (WGS) entry which is preliminary data.</text>
</comment>
<keyword evidence="2" id="KW-1185">Reference proteome</keyword>
<sequence>MSQRNNPELRKEWERRIALFKASGLTQSKWCEINEISIHQLKYWLYKADNFYSTQDSNSKWITVTLEESEQQNETLHINVGSASIVVKPGFNPTLLAEVVKALKSVC</sequence>
<protein>
    <submittedName>
        <fullName evidence="1">Uncharacterized protein</fullName>
    </submittedName>
</protein>
<dbReference type="AlphaFoldDB" id="A0A8E2LB33"/>
<organism evidence="1 2">
    <name type="scientific">Heyndrickxia oleronia</name>
    <dbReference type="NCBI Taxonomy" id="38875"/>
    <lineage>
        <taxon>Bacteria</taxon>
        <taxon>Bacillati</taxon>
        <taxon>Bacillota</taxon>
        <taxon>Bacilli</taxon>
        <taxon>Bacillales</taxon>
        <taxon>Bacillaceae</taxon>
        <taxon>Heyndrickxia</taxon>
    </lineage>
</organism>
<dbReference type="RefSeq" id="WP_078111563.1">
    <property type="nucleotide sequence ID" value="NZ_MTLA01000572.1"/>
</dbReference>
<reference evidence="1 2" key="1">
    <citation type="submission" date="2017-01" db="EMBL/GenBank/DDBJ databases">
        <title>Draft genome sequence of Bacillus oleronius.</title>
        <authorList>
            <person name="Allam M."/>
        </authorList>
    </citation>
    <scope>NUCLEOTIDE SEQUENCE [LARGE SCALE GENOMIC DNA]</scope>
    <source>
        <strain evidence="1 2">DSM 9356</strain>
    </source>
</reference>
<evidence type="ECO:0000313" key="1">
    <source>
        <dbReference type="EMBL" id="OOP61443.1"/>
    </source>
</evidence>
<name>A0A8E2LB33_9BACI</name>
<dbReference type="NCBIfam" id="NF047593">
    <property type="entry name" value="IS66_ISAeme5_TnpA"/>
    <property type="match status" value="1"/>
</dbReference>